<feature type="transmembrane region" description="Helical" evidence="2">
    <location>
        <begin position="511"/>
        <end position="536"/>
    </location>
</feature>
<organism evidence="5 6">
    <name type="scientific">Dichotomopilus funicola</name>
    <dbReference type="NCBI Taxonomy" id="1934379"/>
    <lineage>
        <taxon>Eukaryota</taxon>
        <taxon>Fungi</taxon>
        <taxon>Dikarya</taxon>
        <taxon>Ascomycota</taxon>
        <taxon>Pezizomycotina</taxon>
        <taxon>Sordariomycetes</taxon>
        <taxon>Sordariomycetidae</taxon>
        <taxon>Sordariales</taxon>
        <taxon>Chaetomiaceae</taxon>
        <taxon>Dichotomopilus</taxon>
    </lineage>
</organism>
<feature type="domain" description="Calcium channel YVC1-like C-terminal transmembrane" evidence="4">
    <location>
        <begin position="332"/>
        <end position="622"/>
    </location>
</feature>
<dbReference type="RefSeq" id="XP_062635993.1">
    <property type="nucleotide sequence ID" value="XM_062777567.1"/>
</dbReference>
<feature type="compositionally biased region" description="Low complexity" evidence="1">
    <location>
        <begin position="726"/>
        <end position="752"/>
    </location>
</feature>
<feature type="region of interest" description="Disordered" evidence="1">
    <location>
        <begin position="702"/>
        <end position="796"/>
    </location>
</feature>
<evidence type="ECO:0000259" key="4">
    <source>
        <dbReference type="Pfam" id="PF23317"/>
    </source>
</evidence>
<dbReference type="InterPro" id="IPR056337">
    <property type="entry name" value="LHD_YVC1"/>
</dbReference>
<feature type="domain" description="YVC1 N-terminal linker helical" evidence="3">
    <location>
        <begin position="117"/>
        <end position="299"/>
    </location>
</feature>
<feature type="transmembrane region" description="Helical" evidence="2">
    <location>
        <begin position="385"/>
        <end position="403"/>
    </location>
</feature>
<dbReference type="Pfam" id="PF23317">
    <property type="entry name" value="YVC1_C"/>
    <property type="match status" value="1"/>
</dbReference>
<dbReference type="EMBL" id="MU853595">
    <property type="protein sequence ID" value="KAK4142622.1"/>
    <property type="molecule type" value="Genomic_DNA"/>
</dbReference>
<dbReference type="PANTHER" id="PTHR35859">
    <property type="entry name" value="NONSELECTIVE CATION CHANNEL PROTEIN"/>
    <property type="match status" value="1"/>
</dbReference>
<feature type="compositionally biased region" description="Polar residues" evidence="1">
    <location>
        <begin position="1"/>
        <end position="14"/>
    </location>
</feature>
<keyword evidence="2" id="KW-0812">Transmembrane</keyword>
<dbReference type="Proteomes" id="UP001302676">
    <property type="component" value="Unassembled WGS sequence"/>
</dbReference>
<gene>
    <name evidence="5" type="ORF">C8A04DRAFT_13060</name>
</gene>
<sequence>MSDQPSSGPTTVSAPDNAAEPHSTTVAPTTAGAAERQTSSTGSTGSTHHHHHQGGGGGIRIQEPPERRPLLPPRAAFVHALDGDVYSCESYGSIPDNARRGDAPHAPHRELPVYTNIHRIRRDVISVVEDYLSLDQLRDVRLNISVIRPLVDKLYEQDDISIVYCLLVNRAQFLSEQAHLTNRQNVNFTRAMLCELIATRILRRFNEDNEGPRNLLVLAHILIAGFEPFQNAPEEIRREVGASTAHHRTLPALEVAILSESRVFLASTSCQKIVDAIYEGRVVYTPSSFMDIIPDRYKQRPISLYNPREAPLLNHYRLVVPRTRNFLEITHFVVLLVLYLAFMSEREAKRITKLEVCFTVYAMGWVLDQFATLLEHGWDVYAQNLWSFLDVTFGVIYGVYFVLRLYSWGADSFEAGQQALDVLAIGAPVLIPRLAFNLLSDNLVFLSLRSMMSDFAVLSALAIWCFLGFLLSLVWLGNGHFGAGTISKWMIYIWFGLDGSGISRSADFHQILGPALMITFAFLGNTLFLTILVSMLSTTFSHIVNNAPAEIQFRRAVMTLEGVKGDAIFAYPPPFNVLAILVLVPLKFCVSARWFHKIHVLSVRLINLPILLVIAVAERRSLSPHSLFPSSVLSSVPSVSKSINHHPVLRIRRRFWDRWRITTHSDISTVFEIDPPDSVLGDIAADDDMTRHLIRRQFTAAAPKLDPQHQMHVHIQQPLPHPRPGLGPSASSSPALTKPTQPQSQSQPRTSQPQPPTPGLTQHQHQQPLPTPGFIPGSLPLGTTPTPTATTTTLKRRDSIAPFPGLRAELQGVLSESDEVSDITSRLEALEASMARMEGLLVRFVGGGGNRAGMGGNTDEMGGGNGGDHGVGGNMDDAGDEEEENEEGGERDRVPVGGRRRSMSLAELNREAEEE</sequence>
<dbReference type="Pfam" id="PF23190">
    <property type="entry name" value="LHD_TRPY1"/>
    <property type="match status" value="1"/>
</dbReference>
<feature type="compositionally biased region" description="Low complexity" evidence="1">
    <location>
        <begin position="37"/>
        <end position="46"/>
    </location>
</feature>
<feature type="transmembrane region" description="Helical" evidence="2">
    <location>
        <begin position="326"/>
        <end position="342"/>
    </location>
</feature>
<feature type="compositionally biased region" description="Low complexity" evidence="1">
    <location>
        <begin position="779"/>
        <end position="793"/>
    </location>
</feature>
<comment type="caution">
    <text evidence="5">The sequence shown here is derived from an EMBL/GenBank/DDBJ whole genome shotgun (WGS) entry which is preliminary data.</text>
</comment>
<feature type="compositionally biased region" description="Low complexity" evidence="1">
    <location>
        <begin position="759"/>
        <end position="768"/>
    </location>
</feature>
<dbReference type="GeneID" id="87814180"/>
<feature type="transmembrane region" description="Helical" evidence="2">
    <location>
        <begin position="568"/>
        <end position="586"/>
    </location>
</feature>
<evidence type="ECO:0000256" key="1">
    <source>
        <dbReference type="SAM" id="MobiDB-lite"/>
    </source>
</evidence>
<keyword evidence="2" id="KW-1133">Transmembrane helix</keyword>
<evidence type="ECO:0000313" key="5">
    <source>
        <dbReference type="EMBL" id="KAK4142622.1"/>
    </source>
</evidence>
<feature type="compositionally biased region" description="Gly residues" evidence="1">
    <location>
        <begin position="853"/>
        <end position="873"/>
    </location>
</feature>
<feature type="region of interest" description="Disordered" evidence="1">
    <location>
        <begin position="853"/>
        <end position="915"/>
    </location>
</feature>
<feature type="region of interest" description="Disordered" evidence="1">
    <location>
        <begin position="1"/>
        <end position="70"/>
    </location>
</feature>
<protein>
    <submittedName>
        <fullName evidence="5">Calcium channel YVC1</fullName>
    </submittedName>
</protein>
<dbReference type="PANTHER" id="PTHR35859:SF1">
    <property type="entry name" value="NONSELECTIVE CATION CHANNEL PROTEIN"/>
    <property type="match status" value="1"/>
</dbReference>
<keyword evidence="2" id="KW-0472">Membrane</keyword>
<dbReference type="InterPro" id="IPR052971">
    <property type="entry name" value="TRP_calcium_channel"/>
</dbReference>
<dbReference type="InterPro" id="IPR056336">
    <property type="entry name" value="YVC1_C"/>
</dbReference>
<proteinExistence type="predicted"/>
<reference evidence="5" key="1">
    <citation type="journal article" date="2023" name="Mol. Phylogenet. Evol.">
        <title>Genome-scale phylogeny and comparative genomics of the fungal order Sordariales.</title>
        <authorList>
            <person name="Hensen N."/>
            <person name="Bonometti L."/>
            <person name="Westerberg I."/>
            <person name="Brannstrom I.O."/>
            <person name="Guillou S."/>
            <person name="Cros-Aarteil S."/>
            <person name="Calhoun S."/>
            <person name="Haridas S."/>
            <person name="Kuo A."/>
            <person name="Mondo S."/>
            <person name="Pangilinan J."/>
            <person name="Riley R."/>
            <person name="LaButti K."/>
            <person name="Andreopoulos B."/>
            <person name="Lipzen A."/>
            <person name="Chen C."/>
            <person name="Yan M."/>
            <person name="Daum C."/>
            <person name="Ng V."/>
            <person name="Clum A."/>
            <person name="Steindorff A."/>
            <person name="Ohm R.A."/>
            <person name="Martin F."/>
            <person name="Silar P."/>
            <person name="Natvig D.O."/>
            <person name="Lalanne C."/>
            <person name="Gautier V."/>
            <person name="Ament-Velasquez S.L."/>
            <person name="Kruys A."/>
            <person name="Hutchinson M.I."/>
            <person name="Powell A.J."/>
            <person name="Barry K."/>
            <person name="Miller A.N."/>
            <person name="Grigoriev I.V."/>
            <person name="Debuchy R."/>
            <person name="Gladieux P."/>
            <person name="Hiltunen Thoren M."/>
            <person name="Johannesson H."/>
        </authorList>
    </citation>
    <scope>NUCLEOTIDE SEQUENCE</scope>
    <source>
        <strain evidence="5">CBS 141.50</strain>
    </source>
</reference>
<feature type="transmembrane region" description="Helical" evidence="2">
    <location>
        <begin position="455"/>
        <end position="475"/>
    </location>
</feature>
<name>A0AAN6V0J7_9PEZI</name>
<reference evidence="5" key="2">
    <citation type="submission" date="2023-05" db="EMBL/GenBank/DDBJ databases">
        <authorList>
            <consortium name="Lawrence Berkeley National Laboratory"/>
            <person name="Steindorff A."/>
            <person name="Hensen N."/>
            <person name="Bonometti L."/>
            <person name="Westerberg I."/>
            <person name="Brannstrom I.O."/>
            <person name="Guillou S."/>
            <person name="Cros-Aarteil S."/>
            <person name="Calhoun S."/>
            <person name="Haridas S."/>
            <person name="Kuo A."/>
            <person name="Mondo S."/>
            <person name="Pangilinan J."/>
            <person name="Riley R."/>
            <person name="Labutti K."/>
            <person name="Andreopoulos B."/>
            <person name="Lipzen A."/>
            <person name="Chen C."/>
            <person name="Yanf M."/>
            <person name="Daum C."/>
            <person name="Ng V."/>
            <person name="Clum A."/>
            <person name="Ohm R."/>
            <person name="Martin F."/>
            <person name="Silar P."/>
            <person name="Natvig D."/>
            <person name="Lalanne C."/>
            <person name="Gautier V."/>
            <person name="Ament-Velasquez S.L."/>
            <person name="Kruys A."/>
            <person name="Hutchinson M.I."/>
            <person name="Powell A.J."/>
            <person name="Barry K."/>
            <person name="Miller A.N."/>
            <person name="Grigoriev I.V."/>
            <person name="Debuchy R."/>
            <person name="Gladieux P."/>
            <person name="Thoren M.H."/>
            <person name="Johannesson H."/>
        </authorList>
    </citation>
    <scope>NUCLEOTIDE SEQUENCE</scope>
    <source>
        <strain evidence="5">CBS 141.50</strain>
    </source>
</reference>
<feature type="compositionally biased region" description="Acidic residues" evidence="1">
    <location>
        <begin position="877"/>
        <end position="887"/>
    </location>
</feature>
<keyword evidence="6" id="KW-1185">Reference proteome</keyword>
<feature type="transmembrane region" description="Helical" evidence="2">
    <location>
        <begin position="598"/>
        <end position="617"/>
    </location>
</feature>
<dbReference type="AlphaFoldDB" id="A0AAN6V0J7"/>
<evidence type="ECO:0000256" key="2">
    <source>
        <dbReference type="SAM" id="Phobius"/>
    </source>
</evidence>
<evidence type="ECO:0000259" key="3">
    <source>
        <dbReference type="Pfam" id="PF23190"/>
    </source>
</evidence>
<accession>A0AAN6V0J7</accession>
<evidence type="ECO:0000313" key="6">
    <source>
        <dbReference type="Proteomes" id="UP001302676"/>
    </source>
</evidence>